<dbReference type="AlphaFoldDB" id="A0AAW2EHJ2"/>
<proteinExistence type="predicted"/>
<name>A0AAW2EHJ2_9HYME</name>
<reference evidence="2 3" key="1">
    <citation type="submission" date="2023-03" db="EMBL/GenBank/DDBJ databases">
        <title>High recombination rates correlate with genetic variation in Cardiocondyla obscurior ants.</title>
        <authorList>
            <person name="Errbii M."/>
        </authorList>
    </citation>
    <scope>NUCLEOTIDE SEQUENCE [LARGE SCALE GENOMIC DNA]</scope>
    <source>
        <strain evidence="2">Alpha-2009</strain>
        <tissue evidence="2">Whole body</tissue>
    </source>
</reference>
<dbReference type="Proteomes" id="UP001430953">
    <property type="component" value="Unassembled WGS sequence"/>
</dbReference>
<evidence type="ECO:0000313" key="3">
    <source>
        <dbReference type="Proteomes" id="UP001430953"/>
    </source>
</evidence>
<accession>A0AAW2EHJ2</accession>
<feature type="compositionally biased region" description="Low complexity" evidence="1">
    <location>
        <begin position="31"/>
        <end position="48"/>
    </location>
</feature>
<organism evidence="2 3">
    <name type="scientific">Cardiocondyla obscurior</name>
    <dbReference type="NCBI Taxonomy" id="286306"/>
    <lineage>
        <taxon>Eukaryota</taxon>
        <taxon>Metazoa</taxon>
        <taxon>Ecdysozoa</taxon>
        <taxon>Arthropoda</taxon>
        <taxon>Hexapoda</taxon>
        <taxon>Insecta</taxon>
        <taxon>Pterygota</taxon>
        <taxon>Neoptera</taxon>
        <taxon>Endopterygota</taxon>
        <taxon>Hymenoptera</taxon>
        <taxon>Apocrita</taxon>
        <taxon>Aculeata</taxon>
        <taxon>Formicoidea</taxon>
        <taxon>Formicidae</taxon>
        <taxon>Myrmicinae</taxon>
        <taxon>Cardiocondyla</taxon>
    </lineage>
</organism>
<evidence type="ECO:0000313" key="2">
    <source>
        <dbReference type="EMBL" id="KAL0101640.1"/>
    </source>
</evidence>
<dbReference type="EMBL" id="JADYXP020000024">
    <property type="protein sequence ID" value="KAL0101640.1"/>
    <property type="molecule type" value="Genomic_DNA"/>
</dbReference>
<gene>
    <name evidence="2" type="ORF">PUN28_019055</name>
</gene>
<feature type="region of interest" description="Disordered" evidence="1">
    <location>
        <begin position="18"/>
        <end position="64"/>
    </location>
</feature>
<keyword evidence="3" id="KW-1185">Reference proteome</keyword>
<evidence type="ECO:0000256" key="1">
    <source>
        <dbReference type="SAM" id="MobiDB-lite"/>
    </source>
</evidence>
<protein>
    <submittedName>
        <fullName evidence="2">Uncharacterized protein</fullName>
    </submittedName>
</protein>
<comment type="caution">
    <text evidence="2">The sequence shown here is derived from an EMBL/GenBank/DDBJ whole genome shotgun (WGS) entry which is preliminary data.</text>
</comment>
<sequence length="200" mass="22545">MPILVLLTSMPNGIEFLQGKDPPLPLPPPSYASSFSNASSSSPSSSTRQGKKGTGDGGGGRRRGHEIIDFSIPICTRLHAGKNVCTRRIYVHTYIWTRGIRGEADGMATTSPDFFRDGRDALLIDDEVTNVFEKHFAAAHLTKLLSDLKNCRENEFIQTRDVYRLFYFRRINDPCDRYSMTVDRLYLRPDINTDVLGKKQ</sequence>